<dbReference type="PANTHER" id="PTHR43539">
    <property type="entry name" value="FLAVIN-BINDING MONOOXYGENASE-LIKE PROTEIN (AFU_ORTHOLOGUE AFUA_4G09220)"/>
    <property type="match status" value="1"/>
</dbReference>
<keyword evidence="1" id="KW-0560">Oxidoreductase</keyword>
<evidence type="ECO:0000313" key="5">
    <source>
        <dbReference type="EMBL" id="RKN27802.1"/>
    </source>
</evidence>
<gene>
    <name evidence="5" type="ORF">D7318_02725</name>
    <name evidence="4" type="ORF">D7319_00165</name>
</gene>
<dbReference type="Proteomes" id="UP000275024">
    <property type="component" value="Unassembled WGS sequence"/>
</dbReference>
<reference evidence="6 7" key="1">
    <citation type="submission" date="2018-09" db="EMBL/GenBank/DDBJ databases">
        <title>Streptomyces sp. nov. DS1-2, an endophytic actinomycete isolated from roots of Dendrobium scabrilingue.</title>
        <authorList>
            <person name="Kuncharoen N."/>
            <person name="Kudo T."/>
            <person name="Ohkuma M."/>
            <person name="Yuki M."/>
            <person name="Tanasupawat S."/>
        </authorList>
    </citation>
    <scope>NUCLEOTIDE SEQUENCE [LARGE SCALE GENOMIC DNA]</scope>
    <source>
        <strain evidence="4 7">AZ1-7</strain>
        <strain evidence="5 6">DS1-2</strain>
    </source>
</reference>
<dbReference type="InterPro" id="IPR050982">
    <property type="entry name" value="Auxin_biosynth/cation_transpt"/>
</dbReference>
<accession>A0A3A9WHC8</accession>
<evidence type="ECO:0000256" key="1">
    <source>
        <dbReference type="ARBA" id="ARBA00023002"/>
    </source>
</evidence>
<feature type="domain" description="FAD-dependent urate hydroxylase HpyO/Asp monooxygenase CreE-like FAD/NAD(P)-binding" evidence="3">
    <location>
        <begin position="52"/>
        <end position="194"/>
    </location>
</feature>
<feature type="compositionally biased region" description="Basic and acidic residues" evidence="2">
    <location>
        <begin position="1"/>
        <end position="12"/>
    </location>
</feature>
<evidence type="ECO:0000256" key="2">
    <source>
        <dbReference type="SAM" id="MobiDB-lite"/>
    </source>
</evidence>
<evidence type="ECO:0000313" key="4">
    <source>
        <dbReference type="EMBL" id="RKN12428.1"/>
    </source>
</evidence>
<dbReference type="SUPFAM" id="SSF51905">
    <property type="entry name" value="FAD/NAD(P)-binding domain"/>
    <property type="match status" value="2"/>
</dbReference>
<evidence type="ECO:0000313" key="6">
    <source>
        <dbReference type="Proteomes" id="UP000268652"/>
    </source>
</evidence>
<protein>
    <submittedName>
        <fullName evidence="4">NAD(P)/FAD-dependent oxidoreductase</fullName>
    </submittedName>
</protein>
<dbReference type="Gene3D" id="3.50.50.60">
    <property type="entry name" value="FAD/NAD(P)-binding domain"/>
    <property type="match status" value="1"/>
</dbReference>
<dbReference type="EMBL" id="RBDX01000001">
    <property type="protein sequence ID" value="RKN12428.1"/>
    <property type="molecule type" value="Genomic_DNA"/>
</dbReference>
<dbReference type="InterPro" id="IPR038732">
    <property type="entry name" value="HpyO/CreE_NAD-binding"/>
</dbReference>
<keyword evidence="6" id="KW-1185">Reference proteome</keyword>
<dbReference type="OrthoDB" id="8671611at2"/>
<dbReference type="PANTHER" id="PTHR43539:SF91">
    <property type="entry name" value="FAD-DEPENDENT URATE HYDROXYLASE"/>
    <property type="match status" value="1"/>
</dbReference>
<name>A0A3A9WHC8_9ACTN</name>
<proteinExistence type="predicted"/>
<feature type="region of interest" description="Disordered" evidence="2">
    <location>
        <begin position="1"/>
        <end position="21"/>
    </location>
</feature>
<evidence type="ECO:0000259" key="3">
    <source>
        <dbReference type="Pfam" id="PF13454"/>
    </source>
</evidence>
<dbReference type="InterPro" id="IPR036188">
    <property type="entry name" value="FAD/NAD-bd_sf"/>
</dbReference>
<evidence type="ECO:0000313" key="7">
    <source>
        <dbReference type="Proteomes" id="UP000275024"/>
    </source>
</evidence>
<sequence>MNDEATRTRGIADPRPGGDGALTRRVRHDLAAFAYPAVPWTRGPDGVLDVLIVGAGQAGLATALRLARESVRDVLVLDAAPTGREGPWSTWARMPTLRTPKELYGTEAGIQAASFRAWYDDRHGVGAFDELRLIPRLEWRDYLCWLREAAGLEVRNDTRVTAAEPDGAHWRVTTEGPGGTETLRTRKIVACTGMTGAGGPRVPAFLAPLRPGRAAHSSDAIDFAALAGRAVAVLGLGASAFDNAATALEHGARRVVQLGRRAELPTRNAFRQLERKGLFRAFHTLPDHIKRAFAREEFALPTPPTGPSLERCRAHAGYELRLGTDVTGATAADSGVRLRTGPGTPDVDADFVIAATGFQVDLGAVDWLAPLAGHILRWSDVLPTAEGGAAREPDRPDRPDRLDRLIGAHPKLGPGMACRPRTAEAPAALRNLHLFNLAAHVDYGIACIGLNGLPQSADNVTQAVCADLLAEDAPRLLAGFRAFADGASAAGPHQEDAR</sequence>
<dbReference type="Pfam" id="PF13454">
    <property type="entry name" value="NAD_binding_9"/>
    <property type="match status" value="1"/>
</dbReference>
<dbReference type="GO" id="GO:0050660">
    <property type="term" value="F:flavin adenine dinucleotide binding"/>
    <property type="evidence" value="ECO:0007669"/>
    <property type="project" value="TreeGrafter"/>
</dbReference>
<dbReference type="RefSeq" id="WP_120695162.1">
    <property type="nucleotide sequence ID" value="NZ_RBDX01000001.1"/>
</dbReference>
<dbReference type="GO" id="GO:0004497">
    <property type="term" value="F:monooxygenase activity"/>
    <property type="evidence" value="ECO:0007669"/>
    <property type="project" value="TreeGrafter"/>
</dbReference>
<organism evidence="4 7">
    <name type="scientific">Streptomyces radicis</name>
    <dbReference type="NCBI Taxonomy" id="1750517"/>
    <lineage>
        <taxon>Bacteria</taxon>
        <taxon>Bacillati</taxon>
        <taxon>Actinomycetota</taxon>
        <taxon>Actinomycetes</taxon>
        <taxon>Kitasatosporales</taxon>
        <taxon>Streptomycetaceae</taxon>
        <taxon>Streptomyces</taxon>
    </lineage>
</organism>
<dbReference type="Proteomes" id="UP000268652">
    <property type="component" value="Unassembled WGS sequence"/>
</dbReference>
<dbReference type="AlphaFoldDB" id="A0A3A9WHC8"/>
<dbReference type="EMBL" id="RBDY01000001">
    <property type="protein sequence ID" value="RKN27802.1"/>
    <property type="molecule type" value="Genomic_DNA"/>
</dbReference>
<comment type="caution">
    <text evidence="4">The sequence shown here is derived from an EMBL/GenBank/DDBJ whole genome shotgun (WGS) entry which is preliminary data.</text>
</comment>